<evidence type="ECO:0000313" key="7">
    <source>
        <dbReference type="Proteomes" id="UP001596972"/>
    </source>
</evidence>
<dbReference type="RefSeq" id="WP_378302883.1">
    <property type="nucleotide sequence ID" value="NZ_JBHTJA010000063.1"/>
</dbReference>
<dbReference type="CDD" id="cd03255">
    <property type="entry name" value="ABC_MJ0796_LolCDE_FtsE"/>
    <property type="match status" value="1"/>
</dbReference>
<dbReference type="InterPro" id="IPR003593">
    <property type="entry name" value="AAA+_ATPase"/>
</dbReference>
<feature type="compositionally biased region" description="Low complexity" evidence="4">
    <location>
        <begin position="261"/>
        <end position="275"/>
    </location>
</feature>
<dbReference type="EMBL" id="JBHTJA010000063">
    <property type="protein sequence ID" value="MFD0903753.1"/>
    <property type="molecule type" value="Genomic_DNA"/>
</dbReference>
<dbReference type="SUPFAM" id="SSF52540">
    <property type="entry name" value="P-loop containing nucleoside triphosphate hydrolases"/>
    <property type="match status" value="1"/>
</dbReference>
<evidence type="ECO:0000256" key="3">
    <source>
        <dbReference type="ARBA" id="ARBA00022840"/>
    </source>
</evidence>
<dbReference type="InterPro" id="IPR015854">
    <property type="entry name" value="ABC_transpr_LolD-like"/>
</dbReference>
<evidence type="ECO:0000256" key="1">
    <source>
        <dbReference type="ARBA" id="ARBA00022448"/>
    </source>
</evidence>
<keyword evidence="3 6" id="KW-0067">ATP-binding</keyword>
<feature type="region of interest" description="Disordered" evidence="4">
    <location>
        <begin position="261"/>
        <end position="287"/>
    </location>
</feature>
<accession>A0ABW3ETK1</accession>
<comment type="caution">
    <text evidence="6">The sequence shown here is derived from an EMBL/GenBank/DDBJ whole genome shotgun (WGS) entry which is preliminary data.</text>
</comment>
<gene>
    <name evidence="6" type="ORF">ACFQ11_25430</name>
</gene>
<keyword evidence="1" id="KW-0813">Transport</keyword>
<dbReference type="PANTHER" id="PTHR24220">
    <property type="entry name" value="IMPORT ATP-BINDING PROTEIN"/>
    <property type="match status" value="1"/>
</dbReference>
<dbReference type="PROSITE" id="PS50893">
    <property type="entry name" value="ABC_TRANSPORTER_2"/>
    <property type="match status" value="1"/>
</dbReference>
<dbReference type="Pfam" id="PF00005">
    <property type="entry name" value="ABC_tran"/>
    <property type="match status" value="1"/>
</dbReference>
<proteinExistence type="predicted"/>
<evidence type="ECO:0000259" key="5">
    <source>
        <dbReference type="PROSITE" id="PS50893"/>
    </source>
</evidence>
<organism evidence="6 7">
    <name type="scientific">Actinomadura sediminis</name>
    <dbReference type="NCBI Taxonomy" id="1038904"/>
    <lineage>
        <taxon>Bacteria</taxon>
        <taxon>Bacillati</taxon>
        <taxon>Actinomycetota</taxon>
        <taxon>Actinomycetes</taxon>
        <taxon>Streptosporangiales</taxon>
        <taxon>Thermomonosporaceae</taxon>
        <taxon>Actinomadura</taxon>
    </lineage>
</organism>
<dbReference type="InterPro" id="IPR017911">
    <property type="entry name" value="MacB-like_ATP-bd"/>
</dbReference>
<evidence type="ECO:0000256" key="2">
    <source>
        <dbReference type="ARBA" id="ARBA00022741"/>
    </source>
</evidence>
<keyword evidence="2" id="KW-0547">Nucleotide-binding</keyword>
<protein>
    <submittedName>
        <fullName evidence="6">ABC transporter ATP-binding protein</fullName>
    </submittedName>
</protein>
<feature type="domain" description="ABC transporter" evidence="5">
    <location>
        <begin position="26"/>
        <end position="263"/>
    </location>
</feature>
<dbReference type="Gene3D" id="3.40.50.300">
    <property type="entry name" value="P-loop containing nucleotide triphosphate hydrolases"/>
    <property type="match status" value="1"/>
</dbReference>
<dbReference type="SMART" id="SM00382">
    <property type="entry name" value="AAA"/>
    <property type="match status" value="1"/>
</dbReference>
<feature type="region of interest" description="Disordered" evidence="4">
    <location>
        <begin position="1"/>
        <end position="25"/>
    </location>
</feature>
<dbReference type="InterPro" id="IPR003439">
    <property type="entry name" value="ABC_transporter-like_ATP-bd"/>
</dbReference>
<evidence type="ECO:0000313" key="6">
    <source>
        <dbReference type="EMBL" id="MFD0903753.1"/>
    </source>
</evidence>
<sequence length="287" mass="30071">MTNTAPSTADARSAPETGPGTGGVAARAEQISKVYGRGDARVVALDAVSVGIPRGRFTAIMGPSGSGKSTLMHCMAGLDSVDSGAVFVGDTDLTRLKDKQLTRLRRDKIGFIFQAFNLVPTLTALENITLPMDIAGRRPDAAWLDRVIDTVGLRPRLKHRPAELSGGQQQRVACARALASRPEIIFADEPTGNLDSRSGAEVLSFLRGSVREMGQTIVMVTHDPSAAAYADQVVFLSDGRIVDTMAEPTADRVLERMKGFDAAPADPAGGARAAGNGAGDGAEDAAR</sequence>
<name>A0ABW3ETK1_9ACTN</name>
<evidence type="ECO:0000256" key="4">
    <source>
        <dbReference type="SAM" id="MobiDB-lite"/>
    </source>
</evidence>
<dbReference type="GO" id="GO:0005524">
    <property type="term" value="F:ATP binding"/>
    <property type="evidence" value="ECO:0007669"/>
    <property type="project" value="UniProtKB-KW"/>
</dbReference>
<dbReference type="Proteomes" id="UP001596972">
    <property type="component" value="Unassembled WGS sequence"/>
</dbReference>
<keyword evidence="7" id="KW-1185">Reference proteome</keyword>
<dbReference type="InterPro" id="IPR027417">
    <property type="entry name" value="P-loop_NTPase"/>
</dbReference>
<dbReference type="PANTHER" id="PTHR24220:SF685">
    <property type="entry name" value="ABC TRANSPORTER RELATED"/>
    <property type="match status" value="1"/>
</dbReference>
<reference evidence="7" key="1">
    <citation type="journal article" date="2019" name="Int. J. Syst. Evol. Microbiol.">
        <title>The Global Catalogue of Microorganisms (GCM) 10K type strain sequencing project: providing services to taxonomists for standard genome sequencing and annotation.</title>
        <authorList>
            <consortium name="The Broad Institute Genomics Platform"/>
            <consortium name="The Broad Institute Genome Sequencing Center for Infectious Disease"/>
            <person name="Wu L."/>
            <person name="Ma J."/>
        </authorList>
    </citation>
    <scope>NUCLEOTIDE SEQUENCE [LARGE SCALE GENOMIC DNA]</scope>
    <source>
        <strain evidence="7">JCM 31202</strain>
    </source>
</reference>